<feature type="chain" id="PRO_5018198639" evidence="1">
    <location>
        <begin position="27"/>
        <end position="196"/>
    </location>
</feature>
<dbReference type="EMBL" id="CP027753">
    <property type="protein sequence ID" value="AZE48196.1"/>
    <property type="molecule type" value="Genomic_DNA"/>
</dbReference>
<accession>A0A3G7TPM3</accession>
<protein>
    <submittedName>
        <fullName evidence="2">Uncharacterized protein</fullName>
    </submittedName>
</protein>
<sequence length="196" mass="21477">MRLTRCLLYTGFCIVLAGLLSLQASAGPSFDADRKGLEKLSTSAGAELHRGLQKFHEMLMYLELRDTLHATEAKAAALEHFNESAALYKKVTASAPEQKILYQPRDDSEKEAIAAFQNRLQELDIALPGTEKQLANLAVTVVTRHIHVLERSSFKATRADYPSLRKALRSQALLLDLGILSSIVWSLSADQPGGSG</sequence>
<gene>
    <name evidence="2" type="ORF">C4K04_2523</name>
</gene>
<evidence type="ECO:0000313" key="3">
    <source>
        <dbReference type="Proteomes" id="UP000268048"/>
    </source>
</evidence>
<name>A0A3G7TPM3_9PSED</name>
<dbReference type="Proteomes" id="UP000268048">
    <property type="component" value="Chromosome"/>
</dbReference>
<dbReference type="RefSeq" id="WP_124320229.1">
    <property type="nucleotide sequence ID" value="NZ_CP027753.1"/>
</dbReference>
<evidence type="ECO:0000313" key="2">
    <source>
        <dbReference type="EMBL" id="AZE48196.1"/>
    </source>
</evidence>
<feature type="signal peptide" evidence="1">
    <location>
        <begin position="1"/>
        <end position="26"/>
    </location>
</feature>
<reference evidence="2 3" key="1">
    <citation type="submission" date="2018-03" db="EMBL/GenBank/DDBJ databases">
        <title>Diversity of phytobeneficial traits revealed by whole-genome analysis of worldwide-isolated phenazine-producing Pseudomonas spp.</title>
        <authorList>
            <person name="Biessy A."/>
            <person name="Novinscak A."/>
            <person name="Blom J."/>
            <person name="Leger G."/>
            <person name="Thomashow L.S."/>
            <person name="Cazorla F.M."/>
            <person name="Josic D."/>
            <person name="Filion M."/>
        </authorList>
    </citation>
    <scope>NUCLEOTIDE SEQUENCE [LARGE SCALE GENOMIC DNA]</scope>
    <source>
        <strain evidence="2 3">B25</strain>
    </source>
</reference>
<proteinExistence type="predicted"/>
<organism evidence="2 3">
    <name type="scientific">Pseudomonas chlororaphis</name>
    <dbReference type="NCBI Taxonomy" id="587753"/>
    <lineage>
        <taxon>Bacteria</taxon>
        <taxon>Pseudomonadati</taxon>
        <taxon>Pseudomonadota</taxon>
        <taxon>Gammaproteobacteria</taxon>
        <taxon>Pseudomonadales</taxon>
        <taxon>Pseudomonadaceae</taxon>
        <taxon>Pseudomonas</taxon>
    </lineage>
</organism>
<keyword evidence="1" id="KW-0732">Signal</keyword>
<evidence type="ECO:0000256" key="1">
    <source>
        <dbReference type="SAM" id="SignalP"/>
    </source>
</evidence>
<dbReference type="AlphaFoldDB" id="A0A3G7TPM3"/>